<accession>A0AAV6MV64</accession>
<dbReference type="AlphaFoldDB" id="A0AAV6MV64"/>
<name>A0AAV6MV64_9ROSI</name>
<sequence>MPRESLDYCCLADRHLGGIRGYTRLEDDEKRSRVAEASDQTEAAKKRRKEKGNLKNDGVWRIASISGARQTIRHSENMPSMSTMTRAPMLVFIFERTTIMD</sequence>
<keyword evidence="3" id="KW-1185">Reference proteome</keyword>
<evidence type="ECO:0000313" key="2">
    <source>
        <dbReference type="EMBL" id="KAG6588417.1"/>
    </source>
</evidence>
<feature type="compositionally biased region" description="Basic and acidic residues" evidence="1">
    <location>
        <begin position="27"/>
        <end position="36"/>
    </location>
</feature>
<organism evidence="2 3">
    <name type="scientific">Cucurbita argyrosperma subsp. sororia</name>
    <dbReference type="NCBI Taxonomy" id="37648"/>
    <lineage>
        <taxon>Eukaryota</taxon>
        <taxon>Viridiplantae</taxon>
        <taxon>Streptophyta</taxon>
        <taxon>Embryophyta</taxon>
        <taxon>Tracheophyta</taxon>
        <taxon>Spermatophyta</taxon>
        <taxon>Magnoliopsida</taxon>
        <taxon>eudicotyledons</taxon>
        <taxon>Gunneridae</taxon>
        <taxon>Pentapetalae</taxon>
        <taxon>rosids</taxon>
        <taxon>fabids</taxon>
        <taxon>Cucurbitales</taxon>
        <taxon>Cucurbitaceae</taxon>
        <taxon>Cucurbiteae</taxon>
        <taxon>Cucurbita</taxon>
    </lineage>
</organism>
<dbReference type="EMBL" id="JAGKQH010000011">
    <property type="protein sequence ID" value="KAG6588417.1"/>
    <property type="molecule type" value="Genomic_DNA"/>
</dbReference>
<comment type="caution">
    <text evidence="2">The sequence shown here is derived from an EMBL/GenBank/DDBJ whole genome shotgun (WGS) entry which is preliminary data.</text>
</comment>
<proteinExistence type="predicted"/>
<evidence type="ECO:0000256" key="1">
    <source>
        <dbReference type="SAM" id="MobiDB-lite"/>
    </source>
</evidence>
<reference evidence="2 3" key="1">
    <citation type="journal article" date="2021" name="Hortic Res">
        <title>The domestication of Cucurbita argyrosperma as revealed by the genome of its wild relative.</title>
        <authorList>
            <person name="Barrera-Redondo J."/>
            <person name="Sanchez-de la Vega G."/>
            <person name="Aguirre-Liguori J.A."/>
            <person name="Castellanos-Morales G."/>
            <person name="Gutierrez-Guerrero Y.T."/>
            <person name="Aguirre-Dugua X."/>
            <person name="Aguirre-Planter E."/>
            <person name="Tenaillon M.I."/>
            <person name="Lira-Saade R."/>
            <person name="Eguiarte L.E."/>
        </authorList>
    </citation>
    <scope>NUCLEOTIDE SEQUENCE [LARGE SCALE GENOMIC DNA]</scope>
    <source>
        <strain evidence="2">JBR-2021</strain>
    </source>
</reference>
<gene>
    <name evidence="2" type="ORF">SDJN03_16982</name>
</gene>
<feature type="non-terminal residue" evidence="2">
    <location>
        <position position="1"/>
    </location>
</feature>
<evidence type="ECO:0000313" key="3">
    <source>
        <dbReference type="Proteomes" id="UP000685013"/>
    </source>
</evidence>
<protein>
    <submittedName>
        <fullName evidence="2">Uncharacterized protein</fullName>
    </submittedName>
</protein>
<dbReference type="Proteomes" id="UP000685013">
    <property type="component" value="Chromosome 11"/>
</dbReference>
<feature type="region of interest" description="Disordered" evidence="1">
    <location>
        <begin position="27"/>
        <end position="54"/>
    </location>
</feature>